<accession>A0A5C8LVK6</accession>
<dbReference type="OrthoDB" id="179859at2"/>
<feature type="signal peptide" evidence="2">
    <location>
        <begin position="1"/>
        <end position="21"/>
    </location>
</feature>
<evidence type="ECO:0000313" key="4">
    <source>
        <dbReference type="Proteomes" id="UP000321814"/>
    </source>
</evidence>
<evidence type="ECO:0000313" key="3">
    <source>
        <dbReference type="EMBL" id="TXK81311.1"/>
    </source>
</evidence>
<name>A0A5C8LVK6_9GAMM</name>
<dbReference type="SUPFAM" id="SSF48452">
    <property type="entry name" value="TPR-like"/>
    <property type="match status" value="1"/>
</dbReference>
<organism evidence="3 4">
    <name type="scientific">Rheinheimera tangshanensis</name>
    <dbReference type="NCBI Taxonomy" id="400153"/>
    <lineage>
        <taxon>Bacteria</taxon>
        <taxon>Pseudomonadati</taxon>
        <taxon>Pseudomonadota</taxon>
        <taxon>Gammaproteobacteria</taxon>
        <taxon>Chromatiales</taxon>
        <taxon>Chromatiaceae</taxon>
        <taxon>Rheinheimera</taxon>
    </lineage>
</organism>
<keyword evidence="4" id="KW-1185">Reference proteome</keyword>
<dbReference type="Proteomes" id="UP000321814">
    <property type="component" value="Unassembled WGS sequence"/>
</dbReference>
<protein>
    <recommendedName>
        <fullName evidence="5">Tetratricopeptide repeat protein</fullName>
    </recommendedName>
</protein>
<evidence type="ECO:0000256" key="1">
    <source>
        <dbReference type="SAM" id="Phobius"/>
    </source>
</evidence>
<dbReference type="InterPro" id="IPR011990">
    <property type="entry name" value="TPR-like_helical_dom_sf"/>
</dbReference>
<reference evidence="3 4" key="1">
    <citation type="submission" date="2019-08" db="EMBL/GenBank/DDBJ databases">
        <title>Draft genome analysis of Rheinheimera tangshanensis isolated from the roots of fresh rice plants (Oryza sativa).</title>
        <authorList>
            <person name="Yu Q."/>
            <person name="Qi Y."/>
            <person name="Zhang H."/>
            <person name="Pu J."/>
        </authorList>
    </citation>
    <scope>NUCLEOTIDE SEQUENCE [LARGE SCALE GENOMIC DNA]</scope>
    <source>
        <strain evidence="3 4">JA3-B52</strain>
    </source>
</reference>
<dbReference type="EMBL" id="VRLR01000004">
    <property type="protein sequence ID" value="TXK81311.1"/>
    <property type="molecule type" value="Genomic_DNA"/>
</dbReference>
<gene>
    <name evidence="3" type="ORF">FU839_09360</name>
</gene>
<feature type="transmembrane region" description="Helical" evidence="1">
    <location>
        <begin position="686"/>
        <end position="704"/>
    </location>
</feature>
<feature type="chain" id="PRO_5023127794" description="Tetratricopeptide repeat protein" evidence="2">
    <location>
        <begin position="22"/>
        <end position="710"/>
    </location>
</feature>
<keyword evidence="1" id="KW-1133">Transmembrane helix</keyword>
<dbReference type="AlphaFoldDB" id="A0A5C8LVK6"/>
<keyword evidence="1" id="KW-0472">Membrane</keyword>
<dbReference type="PROSITE" id="PS51257">
    <property type="entry name" value="PROKAR_LIPOPROTEIN"/>
    <property type="match status" value="1"/>
</dbReference>
<evidence type="ECO:0008006" key="5">
    <source>
        <dbReference type="Google" id="ProtNLM"/>
    </source>
</evidence>
<comment type="caution">
    <text evidence="3">The sequence shown here is derived from an EMBL/GenBank/DDBJ whole genome shotgun (WGS) entry which is preliminary data.</text>
</comment>
<keyword evidence="1" id="KW-0812">Transmembrane</keyword>
<keyword evidence="2" id="KW-0732">Signal</keyword>
<dbReference type="RefSeq" id="WP_147904139.1">
    <property type="nucleotide sequence ID" value="NZ_BAAAGC010000007.1"/>
</dbReference>
<evidence type="ECO:0000256" key="2">
    <source>
        <dbReference type="SAM" id="SignalP"/>
    </source>
</evidence>
<proteinExistence type="predicted"/>
<sequence length="710" mass="79323">MLKFNKALLLSCMTLAGSAVACGPDFPMMLSSDRAQTFAVLPEPLFLVEVQALAATVPDFSALIAKPQAVVFEDSYDYQNDRWVSATEQAEQQLLSQEQAKLVQQMRQSATVQQALSVGEALPAELRFYTAAAVSFAQHDYQQAIELFRQVLALPLEQQQQRRSWALYSLGRALLKQNTQTQTSEVSALYSQLQQEVAAGLADPLQLAVASLGEQAKLAKQQGDWAAAIGLYAAQSRWSESGRASLLLLSKELAAMPDPQLIALVQTPAVAALLSRYLMTQFSALSYLEPEQLQRLLVVLNQVPDIQLKNATQFATVAYQQGQFDLVKQLLPHLDQSPQAWWLQAKMALKAGDTAKAAEFYAKASKSFAPALTQAELPAVQQDDYSKASIEELQAQQYCRIQAEHGILELSRGDYLQAITLLIAAGPEYWQDTAYIAERVLTLDELTTFVALHPVTAVPEKSEWHYFGDTPTEVLLHHLTARRLMRSGEYQQAQAYFIDPELKQLAKRYQQHAENAAGSWTDHAKAEALFEQAKLARAHGLELLGFELAPDYQVFYGQFEPYEFEAKTPALAAAEIQRVKSSASTYSNRFHYRQLAAELSAEAAQLVPHNSQAFAATLCHSTKWLLIRQPELAQGYYQQYLQQGPYVSWGAEFGQTCPEPDFVAAKQRHYHNLELQLRKMLRPFKWLLLTLLLAGVGVMGWFGIKRLKRA</sequence>